<keyword evidence="9" id="KW-1185">Reference proteome</keyword>
<sequence>MTVSTILSELELESPLVGTTVTAHIKGTGPDGFTCAVYDAGSGRAWNALLLHADTYDLPEGTPPPPLAPGDTLIALVTGIAEGEREGAERLLLSVTSPELVARILSGFVDEILAGKVVIKNVARVAGTKAKVAVAPTTLGVDARGACIGRGASRIKGAERLLNRAFGREKLEIIEYSSDRATYLRNAMSPVSVTEVLVERDDAVVAVEEHQLSGGIGAGGLNAQLAGQLTGLYVQVVKAGTDLRKAMDRLKADQAEVAAPASADEV</sequence>
<evidence type="ECO:0000259" key="7">
    <source>
        <dbReference type="Pfam" id="PF26594"/>
    </source>
</evidence>
<evidence type="ECO:0000256" key="3">
    <source>
        <dbReference type="ARBA" id="ARBA00022884"/>
    </source>
</evidence>
<protein>
    <recommendedName>
        <fullName evidence="10">KH domain-containing protein</fullName>
    </recommendedName>
</protein>
<dbReference type="InterPro" id="IPR030842">
    <property type="entry name" value="TF_NusA_bacterial"/>
</dbReference>
<evidence type="ECO:0000313" key="9">
    <source>
        <dbReference type="Proteomes" id="UP001500212"/>
    </source>
</evidence>
<dbReference type="InterPro" id="IPR058582">
    <property type="entry name" value="KH_NusA_2nd"/>
</dbReference>
<dbReference type="RefSeq" id="WP_345361393.1">
    <property type="nucleotide sequence ID" value="NZ_BAABHJ010000023.1"/>
</dbReference>
<evidence type="ECO:0000256" key="1">
    <source>
        <dbReference type="ARBA" id="ARBA00022472"/>
    </source>
</evidence>
<accession>A0ABP8TSC5</accession>
<comment type="caution">
    <text evidence="8">The sequence shown here is derived from an EMBL/GenBank/DDBJ whole genome shotgun (WGS) entry which is preliminary data.</text>
</comment>
<dbReference type="PANTHER" id="PTHR22648:SF0">
    <property type="entry name" value="TRANSCRIPTION TERMINATION_ANTITERMINATION PROTEIN NUSA"/>
    <property type="match status" value="1"/>
</dbReference>
<dbReference type="Pfam" id="PF13184">
    <property type="entry name" value="KH_NusA_1st"/>
    <property type="match status" value="1"/>
</dbReference>
<evidence type="ECO:0000256" key="4">
    <source>
        <dbReference type="ARBA" id="ARBA00023015"/>
    </source>
</evidence>
<keyword evidence="4" id="KW-0805">Transcription regulation</keyword>
<dbReference type="Gene3D" id="3.30.300.20">
    <property type="match status" value="2"/>
</dbReference>
<dbReference type="InterPro" id="IPR015946">
    <property type="entry name" value="KH_dom-like_a/b"/>
</dbReference>
<name>A0ABP8TSC5_9ACTN</name>
<feature type="domain" description="NusA-like second KH" evidence="7">
    <location>
        <begin position="181"/>
        <end position="237"/>
    </location>
</feature>
<dbReference type="Pfam" id="PF26594">
    <property type="entry name" value="KH_NusA_2nd"/>
    <property type="match status" value="1"/>
</dbReference>
<feature type="domain" description="Transcription factor NusA first KH" evidence="6">
    <location>
        <begin position="96"/>
        <end position="176"/>
    </location>
</feature>
<dbReference type="InterPro" id="IPR009019">
    <property type="entry name" value="KH_sf_prok-type"/>
</dbReference>
<evidence type="ECO:0000256" key="5">
    <source>
        <dbReference type="ARBA" id="ARBA00023163"/>
    </source>
</evidence>
<evidence type="ECO:0000256" key="2">
    <source>
        <dbReference type="ARBA" id="ARBA00022490"/>
    </source>
</evidence>
<keyword evidence="5" id="KW-0804">Transcription</keyword>
<reference evidence="9" key="1">
    <citation type="journal article" date="2019" name="Int. J. Syst. Evol. Microbiol.">
        <title>The Global Catalogue of Microorganisms (GCM) 10K type strain sequencing project: providing services to taxonomists for standard genome sequencing and annotation.</title>
        <authorList>
            <consortium name="The Broad Institute Genomics Platform"/>
            <consortium name="The Broad Institute Genome Sequencing Center for Infectious Disease"/>
            <person name="Wu L."/>
            <person name="Ma J."/>
        </authorList>
    </citation>
    <scope>NUCLEOTIDE SEQUENCE [LARGE SCALE GENOMIC DNA]</scope>
    <source>
        <strain evidence="9">JCM 17938</strain>
    </source>
</reference>
<keyword evidence="1" id="KW-0806">Transcription termination</keyword>
<keyword evidence="2" id="KW-0963">Cytoplasm</keyword>
<dbReference type="InterPro" id="IPR025249">
    <property type="entry name" value="TF_NusA_KH_1st"/>
</dbReference>
<evidence type="ECO:0000313" key="8">
    <source>
        <dbReference type="EMBL" id="GAA4613444.1"/>
    </source>
</evidence>
<evidence type="ECO:0000259" key="6">
    <source>
        <dbReference type="Pfam" id="PF13184"/>
    </source>
</evidence>
<gene>
    <name evidence="8" type="ORF">GCM10023195_58160</name>
</gene>
<evidence type="ECO:0008006" key="10">
    <source>
        <dbReference type="Google" id="ProtNLM"/>
    </source>
</evidence>
<dbReference type="Proteomes" id="UP001500212">
    <property type="component" value="Unassembled WGS sequence"/>
</dbReference>
<keyword evidence="3" id="KW-0694">RNA-binding</keyword>
<dbReference type="EMBL" id="BAABHJ010000023">
    <property type="protein sequence ID" value="GAA4613444.1"/>
    <property type="molecule type" value="Genomic_DNA"/>
</dbReference>
<dbReference type="SUPFAM" id="SSF54814">
    <property type="entry name" value="Prokaryotic type KH domain (KH-domain type II)"/>
    <property type="match status" value="2"/>
</dbReference>
<organism evidence="8 9">
    <name type="scientific">Actinoallomurus liliacearum</name>
    <dbReference type="NCBI Taxonomy" id="1080073"/>
    <lineage>
        <taxon>Bacteria</taxon>
        <taxon>Bacillati</taxon>
        <taxon>Actinomycetota</taxon>
        <taxon>Actinomycetes</taxon>
        <taxon>Streptosporangiales</taxon>
        <taxon>Thermomonosporaceae</taxon>
        <taxon>Actinoallomurus</taxon>
    </lineage>
</organism>
<proteinExistence type="predicted"/>
<dbReference type="PANTHER" id="PTHR22648">
    <property type="entry name" value="TRANSCRIPTION TERMINATION FACTOR NUSA"/>
    <property type="match status" value="1"/>
</dbReference>